<protein>
    <submittedName>
        <fullName evidence="1">Uncharacterized protein</fullName>
    </submittedName>
</protein>
<reference evidence="1 2" key="1">
    <citation type="submission" date="2020-07" db="EMBL/GenBank/DDBJ databases">
        <title>Sequencing the genomes of 1000 actinobacteria strains.</title>
        <authorList>
            <person name="Klenk H.-P."/>
        </authorList>
    </citation>
    <scope>NUCLEOTIDE SEQUENCE [LARGE SCALE GENOMIC DNA]</scope>
    <source>
        <strain evidence="1 2">DSM 44065</strain>
    </source>
</reference>
<accession>A0A853AUW3</accession>
<keyword evidence="2" id="KW-1185">Reference proteome</keyword>
<dbReference type="EMBL" id="JACCFJ010000001">
    <property type="protein sequence ID" value="NYI86418.1"/>
    <property type="molecule type" value="Genomic_DNA"/>
</dbReference>
<dbReference type="RefSeq" id="WP_179724182.1">
    <property type="nucleotide sequence ID" value="NZ_BAABFH010000001.1"/>
</dbReference>
<organism evidence="1 2">
    <name type="scientific">Saccharopolyspora hordei</name>
    <dbReference type="NCBI Taxonomy" id="1838"/>
    <lineage>
        <taxon>Bacteria</taxon>
        <taxon>Bacillati</taxon>
        <taxon>Actinomycetota</taxon>
        <taxon>Actinomycetes</taxon>
        <taxon>Pseudonocardiales</taxon>
        <taxon>Pseudonocardiaceae</taxon>
        <taxon>Saccharopolyspora</taxon>
    </lineage>
</organism>
<dbReference type="AlphaFoldDB" id="A0A853AUW3"/>
<evidence type="ECO:0000313" key="2">
    <source>
        <dbReference type="Proteomes" id="UP000587002"/>
    </source>
</evidence>
<sequence>MTTNFEVPTDEELAAAMNEAGLGPVSTVRSFDEDDVVVVQVWLADAPIKARVLHKWVTEQVKPVHAVLGKYDSQDPTTRLTVHGMDITTPGLMFALITPFRDAAERRALDLLDENIGVISPARLVARLAQLEAGVPA</sequence>
<name>A0A853AUW3_9PSEU</name>
<gene>
    <name evidence="1" type="ORF">HNR68_005048</name>
</gene>
<dbReference type="Proteomes" id="UP000587002">
    <property type="component" value="Unassembled WGS sequence"/>
</dbReference>
<comment type="caution">
    <text evidence="1">The sequence shown here is derived from an EMBL/GenBank/DDBJ whole genome shotgun (WGS) entry which is preliminary data.</text>
</comment>
<proteinExistence type="predicted"/>
<evidence type="ECO:0000313" key="1">
    <source>
        <dbReference type="EMBL" id="NYI86418.1"/>
    </source>
</evidence>